<evidence type="ECO:0000313" key="3">
    <source>
        <dbReference type="Proteomes" id="UP000887568"/>
    </source>
</evidence>
<evidence type="ECO:0000313" key="2">
    <source>
        <dbReference type="EnsemblMetazoa" id="XP_038074284.1"/>
    </source>
</evidence>
<name>A0A914BDZ3_PATMI</name>
<dbReference type="OMA" id="CLNAMRD"/>
<evidence type="ECO:0008006" key="4">
    <source>
        <dbReference type="Google" id="ProtNLM"/>
    </source>
</evidence>
<dbReference type="Proteomes" id="UP000887568">
    <property type="component" value="Unplaced"/>
</dbReference>
<protein>
    <recommendedName>
        <fullName evidence="4">J domain-containing protein</fullName>
    </recommendedName>
</protein>
<proteinExistence type="predicted"/>
<organism evidence="2 3">
    <name type="scientific">Patiria miniata</name>
    <name type="common">Bat star</name>
    <name type="synonym">Asterina miniata</name>
    <dbReference type="NCBI Taxonomy" id="46514"/>
    <lineage>
        <taxon>Eukaryota</taxon>
        <taxon>Metazoa</taxon>
        <taxon>Echinodermata</taxon>
        <taxon>Eleutherozoa</taxon>
        <taxon>Asterozoa</taxon>
        <taxon>Asteroidea</taxon>
        <taxon>Valvatacea</taxon>
        <taxon>Valvatida</taxon>
        <taxon>Asterinidae</taxon>
        <taxon>Patiria</taxon>
    </lineage>
</organism>
<feature type="compositionally biased region" description="Low complexity" evidence="1">
    <location>
        <begin position="106"/>
        <end position="116"/>
    </location>
</feature>
<dbReference type="RefSeq" id="XP_038074284.1">
    <property type="nucleotide sequence ID" value="XM_038218356.1"/>
</dbReference>
<sequence>MGRGAERPSPKMPPKKKPRKVPASPPTPRRSGRTKKSPHVCSSCESECENTCSRPEKKPKTGKPKTAAGKARATPDVKPPTCTPTSSYSFQCAPPSRNAGMPSRNAASASTDDQSASAQFRIEGNIMYKKALQEGISPCIKMSRLEDALRLYTRAANLADGPTKVAKWASATKNCGMALKRMAQEHLLRNQDESAALPLFKDSLKQMGHALLRGSSTQGEAWQNKLREEMEASYFETQEIISNLEGVKEKVREMHIIASYLPAGMVQAGAHYLLANTLFKESVRLLESGEYKECLNCLHDLHQPVEEALGFLRGRTLDQESEDLLFEVKVLKKDARYQASSAESIQARKSGEGLLEQLFETEEFIDMDLVWITVDWFKEASLKAAELDLEQEAAALSYLGLINQKILFSNAKAKSYYKRCLELVDAAKPKTFLKEKWYKQCVKGYQRIQDQERWRDEAAQQKIRRKILDGLKDELDALEKANTSASSLMEHLYKSHAPPKSPKFTKKHLEELKKNEAESHTFDLENRKARKKLLLKACQDFHPDKFVDAKGETEDDKAQRKVLMEEITKMITKYYEHLKLG</sequence>
<dbReference type="OrthoDB" id="3135773at2759"/>
<keyword evidence="3" id="KW-1185">Reference proteome</keyword>
<dbReference type="AlphaFoldDB" id="A0A914BDZ3"/>
<dbReference type="GeneID" id="119742438"/>
<evidence type="ECO:0000256" key="1">
    <source>
        <dbReference type="SAM" id="MobiDB-lite"/>
    </source>
</evidence>
<reference evidence="2" key="1">
    <citation type="submission" date="2022-11" db="UniProtKB">
        <authorList>
            <consortium name="EnsemblMetazoa"/>
        </authorList>
    </citation>
    <scope>IDENTIFICATION</scope>
</reference>
<accession>A0A914BDZ3</accession>
<feature type="region of interest" description="Disordered" evidence="1">
    <location>
        <begin position="1"/>
        <end position="116"/>
    </location>
</feature>
<dbReference type="EnsemblMetazoa" id="XM_038218356.1">
    <property type="protein sequence ID" value="XP_038074284.1"/>
    <property type="gene ID" value="LOC119742438"/>
</dbReference>
<feature type="compositionally biased region" description="Low complexity" evidence="1">
    <location>
        <begin position="64"/>
        <end position="74"/>
    </location>
</feature>